<feature type="non-terminal residue" evidence="2">
    <location>
        <position position="78"/>
    </location>
</feature>
<proteinExistence type="predicted"/>
<feature type="region of interest" description="Disordered" evidence="1">
    <location>
        <begin position="1"/>
        <end position="78"/>
    </location>
</feature>
<evidence type="ECO:0000313" key="2">
    <source>
        <dbReference type="EMBL" id="GMS79115.1"/>
    </source>
</evidence>
<dbReference type="EMBL" id="BTSX01000001">
    <property type="protein sequence ID" value="GMS79115.1"/>
    <property type="molecule type" value="Genomic_DNA"/>
</dbReference>
<dbReference type="Proteomes" id="UP001432027">
    <property type="component" value="Unassembled WGS sequence"/>
</dbReference>
<feature type="compositionally biased region" description="Low complexity" evidence="1">
    <location>
        <begin position="37"/>
        <end position="51"/>
    </location>
</feature>
<evidence type="ECO:0000313" key="3">
    <source>
        <dbReference type="Proteomes" id="UP001432027"/>
    </source>
</evidence>
<protein>
    <submittedName>
        <fullName evidence="2">Uncharacterized protein</fullName>
    </submittedName>
</protein>
<feature type="compositionally biased region" description="Basic residues" evidence="1">
    <location>
        <begin position="1"/>
        <end position="10"/>
    </location>
</feature>
<feature type="compositionally biased region" description="Basic residues" evidence="1">
    <location>
        <begin position="65"/>
        <end position="78"/>
    </location>
</feature>
<organism evidence="2 3">
    <name type="scientific">Pristionchus entomophagus</name>
    <dbReference type="NCBI Taxonomy" id="358040"/>
    <lineage>
        <taxon>Eukaryota</taxon>
        <taxon>Metazoa</taxon>
        <taxon>Ecdysozoa</taxon>
        <taxon>Nematoda</taxon>
        <taxon>Chromadorea</taxon>
        <taxon>Rhabditida</taxon>
        <taxon>Rhabditina</taxon>
        <taxon>Diplogasteromorpha</taxon>
        <taxon>Diplogasteroidea</taxon>
        <taxon>Neodiplogasteridae</taxon>
        <taxon>Pristionchus</taxon>
    </lineage>
</organism>
<name>A0AAV5S944_9BILA</name>
<dbReference type="AlphaFoldDB" id="A0AAV5S944"/>
<sequence length="78" mass="9266">MRGARCRIARRKEINHRSSRRATCPPPSQTRSRFALRYSSPISRGSHSSSRLFYRRPSSDARTIHQPHHHQCHLRHRQ</sequence>
<accession>A0AAV5S944</accession>
<reference evidence="2" key="1">
    <citation type="submission" date="2023-10" db="EMBL/GenBank/DDBJ databases">
        <title>Genome assembly of Pristionchus species.</title>
        <authorList>
            <person name="Yoshida K."/>
            <person name="Sommer R.J."/>
        </authorList>
    </citation>
    <scope>NUCLEOTIDE SEQUENCE</scope>
    <source>
        <strain evidence="2">RS0144</strain>
    </source>
</reference>
<keyword evidence="3" id="KW-1185">Reference proteome</keyword>
<evidence type="ECO:0000256" key="1">
    <source>
        <dbReference type="SAM" id="MobiDB-lite"/>
    </source>
</evidence>
<gene>
    <name evidence="2" type="ORF">PENTCL1PPCAC_1290</name>
</gene>
<comment type="caution">
    <text evidence="2">The sequence shown here is derived from an EMBL/GenBank/DDBJ whole genome shotgun (WGS) entry which is preliminary data.</text>
</comment>